<organism evidence="1 2">
    <name type="scientific">Inhella inkyongensis</name>
    <dbReference type="NCBI Taxonomy" id="392593"/>
    <lineage>
        <taxon>Bacteria</taxon>
        <taxon>Pseudomonadati</taxon>
        <taxon>Pseudomonadota</taxon>
        <taxon>Betaproteobacteria</taxon>
        <taxon>Burkholderiales</taxon>
        <taxon>Sphaerotilaceae</taxon>
        <taxon>Inhella</taxon>
    </lineage>
</organism>
<name>A0A840S282_9BURK</name>
<keyword evidence="2" id="KW-1185">Reference proteome</keyword>
<protein>
    <submittedName>
        <fullName evidence="1">Uncharacterized protein</fullName>
    </submittedName>
</protein>
<dbReference type="Proteomes" id="UP000554837">
    <property type="component" value="Unassembled WGS sequence"/>
</dbReference>
<gene>
    <name evidence="1" type="ORF">HNQ51_000925</name>
</gene>
<accession>A0A840S282</accession>
<dbReference type="AlphaFoldDB" id="A0A840S282"/>
<sequence>MNAKPPPRLSTTPRWRQPLPWMLALALPLVAWVVDQSLGVRVEVEAKIWRREVDIEASQVQPQSDWCDKLPAAATEVERLQREDPGQAGQMRAYCRFRGPGWSLLRRAVAEGDGARTPHWPVLRLSPGIEREGQRRAWAWVMLRAADGREWQCTPPLPQWLALQPGQRLRLKVDQFGVANCASLPQPAPPAQKRPA</sequence>
<reference evidence="1 2" key="1">
    <citation type="submission" date="2020-08" db="EMBL/GenBank/DDBJ databases">
        <title>Genomic Encyclopedia of Type Strains, Phase IV (KMG-IV): sequencing the most valuable type-strain genomes for metagenomic binning, comparative biology and taxonomic classification.</title>
        <authorList>
            <person name="Goeker M."/>
        </authorList>
    </citation>
    <scope>NUCLEOTIDE SEQUENCE [LARGE SCALE GENOMIC DNA]</scope>
    <source>
        <strain evidence="1 2">DSM 23958</strain>
    </source>
</reference>
<proteinExistence type="predicted"/>
<evidence type="ECO:0000313" key="2">
    <source>
        <dbReference type="Proteomes" id="UP000554837"/>
    </source>
</evidence>
<comment type="caution">
    <text evidence="1">The sequence shown here is derived from an EMBL/GenBank/DDBJ whole genome shotgun (WGS) entry which is preliminary data.</text>
</comment>
<dbReference type="RefSeq" id="WP_175423667.1">
    <property type="nucleotide sequence ID" value="NZ_CP040709.1"/>
</dbReference>
<dbReference type="EMBL" id="JACHHO010000001">
    <property type="protein sequence ID" value="MBB5203632.1"/>
    <property type="molecule type" value="Genomic_DNA"/>
</dbReference>
<evidence type="ECO:0000313" key="1">
    <source>
        <dbReference type="EMBL" id="MBB5203632.1"/>
    </source>
</evidence>